<evidence type="ECO:0000313" key="1">
    <source>
        <dbReference type="EMBL" id="KAK3076516.1"/>
    </source>
</evidence>
<gene>
    <name evidence="1" type="ORF">LTS18_012803</name>
</gene>
<accession>A0ACC3DIY4</accession>
<comment type="caution">
    <text evidence="1">The sequence shown here is derived from an EMBL/GenBank/DDBJ whole genome shotgun (WGS) entry which is preliminary data.</text>
</comment>
<evidence type="ECO:0000313" key="2">
    <source>
        <dbReference type="Proteomes" id="UP001186974"/>
    </source>
</evidence>
<proteinExistence type="predicted"/>
<protein>
    <submittedName>
        <fullName evidence="1">Uncharacterized protein</fullName>
    </submittedName>
</protein>
<name>A0ACC3DIY4_9PEZI</name>
<organism evidence="1 2">
    <name type="scientific">Coniosporium uncinatum</name>
    <dbReference type="NCBI Taxonomy" id="93489"/>
    <lineage>
        <taxon>Eukaryota</taxon>
        <taxon>Fungi</taxon>
        <taxon>Dikarya</taxon>
        <taxon>Ascomycota</taxon>
        <taxon>Pezizomycotina</taxon>
        <taxon>Dothideomycetes</taxon>
        <taxon>Dothideomycetes incertae sedis</taxon>
        <taxon>Coniosporium</taxon>
    </lineage>
</organism>
<keyword evidence="2" id="KW-1185">Reference proteome</keyword>
<dbReference type="EMBL" id="JAWDJW010003884">
    <property type="protein sequence ID" value="KAK3076516.1"/>
    <property type="molecule type" value="Genomic_DNA"/>
</dbReference>
<sequence length="93" mass="10871">TYGREEDGETPRMTAGLALWYLHMLAKQDPLPGQHSWRMEVGGPVALTRQKCLPKDDWIPKPTTLEKREIKRQRGWVFPEEKLSKPERKCGRK</sequence>
<dbReference type="Proteomes" id="UP001186974">
    <property type="component" value="Unassembled WGS sequence"/>
</dbReference>
<reference evidence="1" key="1">
    <citation type="submission" date="2024-09" db="EMBL/GenBank/DDBJ databases">
        <title>Black Yeasts Isolated from many extreme environments.</title>
        <authorList>
            <person name="Coleine C."/>
            <person name="Stajich J.E."/>
            <person name="Selbmann L."/>
        </authorList>
    </citation>
    <scope>NUCLEOTIDE SEQUENCE</scope>
    <source>
        <strain evidence="1">CCFEE 5737</strain>
    </source>
</reference>
<feature type="non-terminal residue" evidence="1">
    <location>
        <position position="1"/>
    </location>
</feature>